<evidence type="ECO:0000256" key="6">
    <source>
        <dbReference type="SAM" id="MobiDB-lite"/>
    </source>
</evidence>
<dbReference type="AlphaFoldDB" id="A0A6A6TY47"/>
<feature type="transmembrane region" description="Helical" evidence="7">
    <location>
        <begin position="250"/>
        <end position="268"/>
    </location>
</feature>
<evidence type="ECO:0000256" key="3">
    <source>
        <dbReference type="ARBA" id="ARBA00022692"/>
    </source>
</evidence>
<dbReference type="PIRSF" id="PIRSF006060">
    <property type="entry name" value="AA_transporter"/>
    <property type="match status" value="1"/>
</dbReference>
<evidence type="ECO:0000256" key="2">
    <source>
        <dbReference type="ARBA" id="ARBA00022448"/>
    </source>
</evidence>
<dbReference type="Proteomes" id="UP000799302">
    <property type="component" value="Unassembled WGS sequence"/>
</dbReference>
<feature type="transmembrane region" description="Helical" evidence="7">
    <location>
        <begin position="180"/>
        <end position="200"/>
    </location>
</feature>
<comment type="subcellular location">
    <subcellularLocation>
        <location evidence="1">Membrane</location>
        <topology evidence="1">Multi-pass membrane protein</topology>
    </subcellularLocation>
</comment>
<keyword evidence="4 7" id="KW-1133">Transmembrane helix</keyword>
<accession>A0A6A6TY47</accession>
<protein>
    <submittedName>
        <fullName evidence="8">Putative GABA permease</fullName>
    </submittedName>
</protein>
<feature type="transmembrane region" description="Helical" evidence="7">
    <location>
        <begin position="88"/>
        <end position="109"/>
    </location>
</feature>
<evidence type="ECO:0000313" key="9">
    <source>
        <dbReference type="Proteomes" id="UP000799302"/>
    </source>
</evidence>
<dbReference type="Pfam" id="PF13520">
    <property type="entry name" value="AA_permease_2"/>
    <property type="match status" value="1"/>
</dbReference>
<keyword evidence="9" id="KW-1185">Reference proteome</keyword>
<keyword evidence="3 7" id="KW-0812">Transmembrane</keyword>
<name>A0A6A6TY47_9PEZI</name>
<evidence type="ECO:0000256" key="5">
    <source>
        <dbReference type="ARBA" id="ARBA00023136"/>
    </source>
</evidence>
<feature type="transmembrane region" description="Helical" evidence="7">
    <location>
        <begin position="500"/>
        <end position="519"/>
    </location>
</feature>
<feature type="transmembrane region" description="Helical" evidence="7">
    <location>
        <begin position="402"/>
        <end position="422"/>
    </location>
</feature>
<proteinExistence type="predicted"/>
<dbReference type="EMBL" id="MU004243">
    <property type="protein sequence ID" value="KAF2664356.1"/>
    <property type="molecule type" value="Genomic_DNA"/>
</dbReference>
<evidence type="ECO:0000256" key="1">
    <source>
        <dbReference type="ARBA" id="ARBA00004141"/>
    </source>
</evidence>
<feature type="transmembrane region" description="Helical" evidence="7">
    <location>
        <begin position="343"/>
        <end position="363"/>
    </location>
</feature>
<evidence type="ECO:0000256" key="4">
    <source>
        <dbReference type="ARBA" id="ARBA00022989"/>
    </source>
</evidence>
<feature type="region of interest" description="Disordered" evidence="6">
    <location>
        <begin position="11"/>
        <end position="32"/>
    </location>
</feature>
<dbReference type="GO" id="GO:0022857">
    <property type="term" value="F:transmembrane transporter activity"/>
    <property type="evidence" value="ECO:0007669"/>
    <property type="project" value="InterPro"/>
</dbReference>
<keyword evidence="5 7" id="KW-0472">Membrane</keyword>
<sequence length="559" mass="61586">MTTPIPSQKVFSDMAPPETITSEPHRSGVEPFDATVEDDVDMQRMGKVPELKRRFRYYTTLFFVTVLTATWEYLLIANTTALVDGGRAGFFWSLVWSIAGMTLVTFSLAEMSSMAPTSGGQYHWVSEFAPVRYQKFLSYMSGWLSTMAWQAATASSGTLIGGIIQALISLNNPNYASPPWQLFLLAIAVMLSINLFNIYGGPLLAPMGNPMMFLHVALFVVIIAIFWALGPTVSAREVFVELSNTGGWSSIGLALCVGQVSAIFGLMFGDADHSLKFETSAHMSEEVQDAAVSVPKSMVYSFVINSFMGLVLVVSYLFALPSVDDAVAESSGFAFLYVFQQAMPVKGVNAVTALLVIVLYWSCTTFNSSASRETWSFARDKGLPFSNWIGHVDVKRQIPTNAIWLSLILSCLMNMIVLGSTAAFNALISLQVVALMATYIISISCVLWRRICLPETLPLCRWSLGRWGIVVNGLSLCYTAFAFFWCFWPQGTPVELDSVNWSPVMFVGVMVVSVVLFAVQGRKVYEGPVVSVESYKRDATRSIEGVMPKEEVNMTEKTL</sequence>
<feature type="transmembrane region" description="Helical" evidence="7">
    <location>
        <begin position="428"/>
        <end position="448"/>
    </location>
</feature>
<feature type="transmembrane region" description="Helical" evidence="7">
    <location>
        <begin position="55"/>
        <end position="76"/>
    </location>
</feature>
<dbReference type="OrthoDB" id="3257095at2759"/>
<dbReference type="GO" id="GO:0016020">
    <property type="term" value="C:membrane"/>
    <property type="evidence" value="ECO:0007669"/>
    <property type="project" value="UniProtKB-SubCell"/>
</dbReference>
<dbReference type="InterPro" id="IPR002293">
    <property type="entry name" value="AA/rel_permease1"/>
</dbReference>
<gene>
    <name evidence="8" type="ORF">BT63DRAFT_483769</name>
</gene>
<dbReference type="PANTHER" id="PTHR45649">
    <property type="entry name" value="AMINO-ACID PERMEASE BAT1"/>
    <property type="match status" value="1"/>
</dbReference>
<dbReference type="PANTHER" id="PTHR45649:SF4">
    <property type="entry name" value="TRANSPORTER, PUTATIVE (EUROFUNG)-RELATED"/>
    <property type="match status" value="1"/>
</dbReference>
<organism evidence="8 9">
    <name type="scientific">Microthyrium microscopicum</name>
    <dbReference type="NCBI Taxonomy" id="703497"/>
    <lineage>
        <taxon>Eukaryota</taxon>
        <taxon>Fungi</taxon>
        <taxon>Dikarya</taxon>
        <taxon>Ascomycota</taxon>
        <taxon>Pezizomycotina</taxon>
        <taxon>Dothideomycetes</taxon>
        <taxon>Dothideomycetes incertae sedis</taxon>
        <taxon>Microthyriales</taxon>
        <taxon>Microthyriaceae</taxon>
        <taxon>Microthyrium</taxon>
    </lineage>
</organism>
<keyword evidence="2" id="KW-0813">Transport</keyword>
<feature type="transmembrane region" description="Helical" evidence="7">
    <location>
        <begin position="142"/>
        <end position="168"/>
    </location>
</feature>
<evidence type="ECO:0000256" key="7">
    <source>
        <dbReference type="SAM" id="Phobius"/>
    </source>
</evidence>
<reference evidence="8" key="1">
    <citation type="journal article" date="2020" name="Stud. Mycol.">
        <title>101 Dothideomycetes genomes: a test case for predicting lifestyles and emergence of pathogens.</title>
        <authorList>
            <person name="Haridas S."/>
            <person name="Albert R."/>
            <person name="Binder M."/>
            <person name="Bloem J."/>
            <person name="Labutti K."/>
            <person name="Salamov A."/>
            <person name="Andreopoulos B."/>
            <person name="Baker S."/>
            <person name="Barry K."/>
            <person name="Bills G."/>
            <person name="Bluhm B."/>
            <person name="Cannon C."/>
            <person name="Castanera R."/>
            <person name="Culley D."/>
            <person name="Daum C."/>
            <person name="Ezra D."/>
            <person name="Gonzalez J."/>
            <person name="Henrissat B."/>
            <person name="Kuo A."/>
            <person name="Liang C."/>
            <person name="Lipzen A."/>
            <person name="Lutzoni F."/>
            <person name="Magnuson J."/>
            <person name="Mondo S."/>
            <person name="Nolan M."/>
            <person name="Ohm R."/>
            <person name="Pangilinan J."/>
            <person name="Park H.-J."/>
            <person name="Ramirez L."/>
            <person name="Alfaro M."/>
            <person name="Sun H."/>
            <person name="Tritt A."/>
            <person name="Yoshinaga Y."/>
            <person name="Zwiers L.-H."/>
            <person name="Turgeon B."/>
            <person name="Goodwin S."/>
            <person name="Spatafora J."/>
            <person name="Crous P."/>
            <person name="Grigoriev I."/>
        </authorList>
    </citation>
    <scope>NUCLEOTIDE SEQUENCE</scope>
    <source>
        <strain evidence="8">CBS 115976</strain>
    </source>
</reference>
<feature type="transmembrane region" description="Helical" evidence="7">
    <location>
        <begin position="212"/>
        <end position="230"/>
    </location>
</feature>
<evidence type="ECO:0000313" key="8">
    <source>
        <dbReference type="EMBL" id="KAF2664356.1"/>
    </source>
</evidence>
<dbReference type="Gene3D" id="1.20.1740.10">
    <property type="entry name" value="Amino acid/polyamine transporter I"/>
    <property type="match status" value="1"/>
</dbReference>
<feature type="transmembrane region" description="Helical" evidence="7">
    <location>
        <begin position="302"/>
        <end position="323"/>
    </location>
</feature>
<feature type="transmembrane region" description="Helical" evidence="7">
    <location>
        <begin position="469"/>
        <end position="488"/>
    </location>
</feature>